<name>A0A5M3XRY8_9ACTN</name>
<feature type="transmembrane region" description="Helical" evidence="1">
    <location>
        <begin position="12"/>
        <end position="33"/>
    </location>
</feature>
<organism evidence="2 3">
    <name type="scientific">Acrocarpospora pleiomorpha</name>
    <dbReference type="NCBI Taxonomy" id="90975"/>
    <lineage>
        <taxon>Bacteria</taxon>
        <taxon>Bacillati</taxon>
        <taxon>Actinomycetota</taxon>
        <taxon>Actinomycetes</taxon>
        <taxon>Streptosporangiales</taxon>
        <taxon>Streptosporangiaceae</taxon>
        <taxon>Acrocarpospora</taxon>
    </lineage>
</organism>
<reference evidence="2 3" key="1">
    <citation type="submission" date="2019-10" db="EMBL/GenBank/DDBJ databases">
        <title>Whole genome shotgun sequence of Acrocarpospora pleiomorpha NBRC 16267.</title>
        <authorList>
            <person name="Ichikawa N."/>
            <person name="Kimura A."/>
            <person name="Kitahashi Y."/>
            <person name="Komaki H."/>
            <person name="Oguchi A."/>
        </authorList>
    </citation>
    <scope>NUCLEOTIDE SEQUENCE [LARGE SCALE GENOMIC DNA]</scope>
    <source>
        <strain evidence="2 3">NBRC 16267</strain>
    </source>
</reference>
<keyword evidence="1" id="KW-0472">Membrane</keyword>
<accession>A0A5M3XRY8</accession>
<evidence type="ECO:0000256" key="1">
    <source>
        <dbReference type="SAM" id="Phobius"/>
    </source>
</evidence>
<dbReference type="Proteomes" id="UP000377595">
    <property type="component" value="Unassembled WGS sequence"/>
</dbReference>
<protein>
    <submittedName>
        <fullName evidence="2">Uncharacterized protein</fullName>
    </submittedName>
</protein>
<proteinExistence type="predicted"/>
<sequence length="165" mass="18084">MTPEESGLELAVALISAGAAIVGVVVGILGAGVQQWTRHRKHDRDAYEKALQDVLTGAAMFQLSLQVFRAAWHGRLIPGTRTKLANDSQHILLPAMGRILDALTLVTLSRARRHRPLVRAAGPLTDAVGELTEALGQNEAVYTRKREAYNEALSAFRREVDLRRV</sequence>
<dbReference type="RefSeq" id="WP_155348434.1">
    <property type="nucleotide sequence ID" value="NZ_BAAAHM010000043.1"/>
</dbReference>
<dbReference type="AlphaFoldDB" id="A0A5M3XRY8"/>
<dbReference type="EMBL" id="BLAF01000042">
    <property type="protein sequence ID" value="GES23556.1"/>
    <property type="molecule type" value="Genomic_DNA"/>
</dbReference>
<evidence type="ECO:0000313" key="3">
    <source>
        <dbReference type="Proteomes" id="UP000377595"/>
    </source>
</evidence>
<comment type="caution">
    <text evidence="2">The sequence shown here is derived from an EMBL/GenBank/DDBJ whole genome shotgun (WGS) entry which is preliminary data.</text>
</comment>
<keyword evidence="1" id="KW-0812">Transmembrane</keyword>
<keyword evidence="1" id="KW-1133">Transmembrane helix</keyword>
<gene>
    <name evidence="2" type="ORF">Aple_064550</name>
</gene>
<evidence type="ECO:0000313" key="2">
    <source>
        <dbReference type="EMBL" id="GES23556.1"/>
    </source>
</evidence>
<keyword evidence="3" id="KW-1185">Reference proteome</keyword>